<dbReference type="CDD" id="cd00438">
    <property type="entry name" value="cupin_RmlC"/>
    <property type="match status" value="1"/>
</dbReference>
<dbReference type="Pfam" id="PF00908">
    <property type="entry name" value="dTDP_sugar_isom"/>
    <property type="match status" value="1"/>
</dbReference>
<dbReference type="PANTHER" id="PTHR21047:SF2">
    <property type="entry name" value="THYMIDINE DIPHOSPHO-4-KETO-RHAMNOSE 3,5-EPIMERASE"/>
    <property type="match status" value="1"/>
</dbReference>
<comment type="caution">
    <text evidence="10">The sequence shown here is derived from an EMBL/GenBank/DDBJ whole genome shotgun (WGS) entry which is preliminary data.</text>
</comment>
<proteinExistence type="predicted"/>
<dbReference type="SUPFAM" id="SSF51182">
    <property type="entry name" value="RmlC-like cupins"/>
    <property type="match status" value="1"/>
</dbReference>
<gene>
    <name evidence="10" type="ORF">DXX92_05380</name>
</gene>
<evidence type="ECO:0000256" key="2">
    <source>
        <dbReference type="ARBA" id="ARBA00001997"/>
    </source>
</evidence>
<evidence type="ECO:0000256" key="7">
    <source>
        <dbReference type="ARBA" id="ARBA00033311"/>
    </source>
</evidence>
<evidence type="ECO:0000256" key="4">
    <source>
        <dbReference type="ARBA" id="ARBA00019595"/>
    </source>
</evidence>
<dbReference type="OrthoDB" id="9800680at2"/>
<feature type="active site" description="Proton donor" evidence="8">
    <location>
        <position position="128"/>
    </location>
</feature>
<evidence type="ECO:0000256" key="9">
    <source>
        <dbReference type="PIRSR" id="PIRSR600888-3"/>
    </source>
</evidence>
<evidence type="ECO:0000256" key="3">
    <source>
        <dbReference type="ARBA" id="ARBA00012098"/>
    </source>
</evidence>
<sequence>MKVVETKLPGVKIIELERFEDFRGTYLESYNRELYQKNGIDVDFVQDDFSMSRKHVLRGIHGDAETWKLVSCIEGAFRLVVVNCDKESALFGQWLAVDLSEENCKQVLIPPKHGNAHLVMSERAIFHYKQSTYYNPEGQFTYKWNDERFNIWWPITDPILSQRDDLGKRV</sequence>
<evidence type="ECO:0000256" key="1">
    <source>
        <dbReference type="ARBA" id="ARBA00001298"/>
    </source>
</evidence>
<dbReference type="PANTHER" id="PTHR21047">
    <property type="entry name" value="DTDP-6-DEOXY-D-GLUCOSE-3,5 EPIMERASE"/>
    <property type="match status" value="1"/>
</dbReference>
<dbReference type="GO" id="GO:0005829">
    <property type="term" value="C:cytosol"/>
    <property type="evidence" value="ECO:0007669"/>
    <property type="project" value="TreeGrafter"/>
</dbReference>
<comment type="catalytic activity">
    <reaction evidence="1">
        <text>dTDP-4-dehydro-6-deoxy-alpha-D-glucose = dTDP-4-dehydro-beta-L-rhamnose</text>
        <dbReference type="Rhea" id="RHEA:16969"/>
        <dbReference type="ChEBI" id="CHEBI:57649"/>
        <dbReference type="ChEBI" id="CHEBI:62830"/>
        <dbReference type="EC" id="5.1.3.13"/>
    </reaction>
</comment>
<evidence type="ECO:0000256" key="5">
    <source>
        <dbReference type="ARBA" id="ARBA00029758"/>
    </source>
</evidence>
<dbReference type="InterPro" id="IPR014710">
    <property type="entry name" value="RmlC-like_jellyroll"/>
</dbReference>
<evidence type="ECO:0000256" key="8">
    <source>
        <dbReference type="PIRSR" id="PIRSR600888-1"/>
    </source>
</evidence>
<protein>
    <recommendedName>
        <fullName evidence="4">dTDP-4-dehydrorhamnose 3,5-epimerase</fullName>
        <ecNumber evidence="3">5.1.3.13</ecNumber>
    </recommendedName>
    <alternativeName>
        <fullName evidence="6">Thymidine diphospho-4-keto-rhamnose 3,5-epimerase</fullName>
    </alternativeName>
    <alternativeName>
        <fullName evidence="5">dTDP-4-keto-6-deoxyglucose 3,5-epimerase</fullName>
    </alternativeName>
    <alternativeName>
        <fullName evidence="7">dTDP-6-deoxy-D-xylo-4-hexulose 3,5-epimerase</fullName>
    </alternativeName>
</protein>
<reference evidence="10 11" key="1">
    <citation type="submission" date="2018-08" db="EMBL/GenBank/DDBJ databases">
        <title>Thalassotalea euphylliae genome.</title>
        <authorList>
            <person name="Summers S."/>
            <person name="Rice S.A."/>
            <person name="Freckelton M.L."/>
            <person name="Nedved B.T."/>
            <person name="Hadfield M.G."/>
        </authorList>
    </citation>
    <scope>NUCLEOTIDE SEQUENCE [LARGE SCALE GENOMIC DNA]</scope>
    <source>
        <strain evidence="10 11">H2</strain>
    </source>
</reference>
<dbReference type="EC" id="5.1.3.13" evidence="3"/>
<evidence type="ECO:0000313" key="10">
    <source>
        <dbReference type="EMBL" id="REL34837.1"/>
    </source>
</evidence>
<dbReference type="InterPro" id="IPR000888">
    <property type="entry name" value="RmlC-like"/>
</dbReference>
<evidence type="ECO:0000313" key="11">
    <source>
        <dbReference type="Proteomes" id="UP000256999"/>
    </source>
</evidence>
<dbReference type="GO" id="GO:0000271">
    <property type="term" value="P:polysaccharide biosynthetic process"/>
    <property type="evidence" value="ECO:0007669"/>
    <property type="project" value="TreeGrafter"/>
</dbReference>
<organism evidence="10 11">
    <name type="scientific">Thalassotalea euphylliae</name>
    <dbReference type="NCBI Taxonomy" id="1655234"/>
    <lineage>
        <taxon>Bacteria</taxon>
        <taxon>Pseudomonadati</taxon>
        <taxon>Pseudomonadota</taxon>
        <taxon>Gammaproteobacteria</taxon>
        <taxon>Alteromonadales</taxon>
        <taxon>Colwelliaceae</taxon>
        <taxon>Thalassotalea</taxon>
    </lineage>
</organism>
<dbReference type="Proteomes" id="UP000256999">
    <property type="component" value="Unassembled WGS sequence"/>
</dbReference>
<dbReference type="GO" id="GO:0008830">
    <property type="term" value="F:dTDP-4-dehydrorhamnose 3,5-epimerase activity"/>
    <property type="evidence" value="ECO:0007669"/>
    <property type="project" value="UniProtKB-EC"/>
</dbReference>
<feature type="site" description="Participates in a stacking interaction with the thymidine ring of dTDP-4-oxo-6-deoxyglucose" evidence="9">
    <location>
        <position position="134"/>
    </location>
</feature>
<accession>A0A3E0UE45</accession>
<comment type="function">
    <text evidence="2">Catalyzes the epimerization of the C3' and C5'positions of dTDP-6-deoxy-D-xylo-4-hexulose, forming dTDP-6-deoxy-L-lyxo-4-hexulose.</text>
</comment>
<evidence type="ECO:0000256" key="6">
    <source>
        <dbReference type="ARBA" id="ARBA00031424"/>
    </source>
</evidence>
<name>A0A3E0UE45_9GAMM</name>
<dbReference type="EMBL" id="QUOV01000001">
    <property type="protein sequence ID" value="REL34837.1"/>
    <property type="molecule type" value="Genomic_DNA"/>
</dbReference>
<dbReference type="InterPro" id="IPR011051">
    <property type="entry name" value="RmlC_Cupin_sf"/>
</dbReference>
<dbReference type="AlphaFoldDB" id="A0A3E0UE45"/>
<dbReference type="Gene3D" id="2.60.120.10">
    <property type="entry name" value="Jelly Rolls"/>
    <property type="match status" value="1"/>
</dbReference>
<dbReference type="GO" id="GO:0019305">
    <property type="term" value="P:dTDP-rhamnose biosynthetic process"/>
    <property type="evidence" value="ECO:0007669"/>
    <property type="project" value="TreeGrafter"/>
</dbReference>
<feature type="active site" description="Proton acceptor" evidence="8">
    <location>
        <position position="61"/>
    </location>
</feature>
<dbReference type="RefSeq" id="WP_115999512.1">
    <property type="nucleotide sequence ID" value="NZ_QUOV01000001.1"/>
</dbReference>